<proteinExistence type="inferred from homology"/>
<gene>
    <name evidence="5" type="ORF">AMATHDRAFT_1652</name>
</gene>
<dbReference type="SUPFAM" id="SSF53335">
    <property type="entry name" value="S-adenosyl-L-methionine-dependent methyltransferases"/>
    <property type="match status" value="1"/>
</dbReference>
<keyword evidence="2" id="KW-0808">Transferase</keyword>
<dbReference type="STRING" id="703135.A0A2A9NU75"/>
<comment type="pathway">
    <text evidence="1">Secondary metabolite biosynthesis.</text>
</comment>
<evidence type="ECO:0000256" key="1">
    <source>
        <dbReference type="ARBA" id="ARBA00005179"/>
    </source>
</evidence>
<evidence type="ECO:0000313" key="6">
    <source>
        <dbReference type="Proteomes" id="UP000242287"/>
    </source>
</evidence>
<evidence type="ECO:0000256" key="3">
    <source>
        <dbReference type="ARBA" id="ARBA00022691"/>
    </source>
</evidence>
<evidence type="ECO:0000313" key="5">
    <source>
        <dbReference type="EMBL" id="PFH52914.1"/>
    </source>
</evidence>
<dbReference type="InterPro" id="IPR029063">
    <property type="entry name" value="SAM-dependent_MTases_sf"/>
</dbReference>
<sequence>MSISKELDLKDGVQSVPLDERLFSLDNEAAEFFKSQTGIIDDEELKKHILDVQAKAYRVYPYPCIRILSFLKLRVSRTLAYKSVLNLGQERNRPIFLDIGCCFGSDIRKVVADGWPIQDVVASDLRAEFWKYGHDLFRSTPDTFPAAFVPGDAFDPGILAPRDLFFEQPRSPPPDLKSLKSLNPLQGHVSAIHASSFFHLFSEEKQLELTRNVATLLSPTPGSIIFGSQVGEPMKRIRTVVTSGDAHSMLCHSPESWAELWNGQVFPKGTVHVETSLQETGPNPVFKTEEAVYYLHYRVRRL</sequence>
<evidence type="ECO:0008006" key="7">
    <source>
        <dbReference type="Google" id="ProtNLM"/>
    </source>
</evidence>
<dbReference type="Proteomes" id="UP000242287">
    <property type="component" value="Unassembled WGS sequence"/>
</dbReference>
<accession>A0A2A9NU75</accession>
<dbReference type="GO" id="GO:0016740">
    <property type="term" value="F:transferase activity"/>
    <property type="evidence" value="ECO:0007669"/>
    <property type="project" value="UniProtKB-KW"/>
</dbReference>
<name>A0A2A9NU75_9AGAR</name>
<dbReference type="AlphaFoldDB" id="A0A2A9NU75"/>
<dbReference type="EMBL" id="KZ301976">
    <property type="protein sequence ID" value="PFH52914.1"/>
    <property type="molecule type" value="Genomic_DNA"/>
</dbReference>
<comment type="similarity">
    <text evidence="4">Belongs to the class I-like SAM-binding methyltransferase superfamily.</text>
</comment>
<reference evidence="5 6" key="1">
    <citation type="submission" date="2014-02" db="EMBL/GenBank/DDBJ databases">
        <title>Transposable element dynamics among asymbiotic and ectomycorrhizal Amanita fungi.</title>
        <authorList>
            <consortium name="DOE Joint Genome Institute"/>
            <person name="Hess J."/>
            <person name="Skrede I."/>
            <person name="Wolfe B."/>
            <person name="LaButti K."/>
            <person name="Ohm R.A."/>
            <person name="Grigoriev I.V."/>
            <person name="Pringle A."/>
        </authorList>
    </citation>
    <scope>NUCLEOTIDE SEQUENCE [LARGE SCALE GENOMIC DNA]</scope>
    <source>
        <strain evidence="5 6">SKay4041</strain>
    </source>
</reference>
<evidence type="ECO:0000256" key="2">
    <source>
        <dbReference type="ARBA" id="ARBA00022679"/>
    </source>
</evidence>
<dbReference type="Gene3D" id="3.40.50.150">
    <property type="entry name" value="Vaccinia Virus protein VP39"/>
    <property type="match status" value="1"/>
</dbReference>
<keyword evidence="3" id="KW-0949">S-adenosyl-L-methionine</keyword>
<keyword evidence="6" id="KW-1185">Reference proteome</keyword>
<organism evidence="5 6">
    <name type="scientific">Amanita thiersii Skay4041</name>
    <dbReference type="NCBI Taxonomy" id="703135"/>
    <lineage>
        <taxon>Eukaryota</taxon>
        <taxon>Fungi</taxon>
        <taxon>Dikarya</taxon>
        <taxon>Basidiomycota</taxon>
        <taxon>Agaricomycotina</taxon>
        <taxon>Agaricomycetes</taxon>
        <taxon>Agaricomycetidae</taxon>
        <taxon>Agaricales</taxon>
        <taxon>Pluteineae</taxon>
        <taxon>Amanitaceae</taxon>
        <taxon>Amanita</taxon>
    </lineage>
</organism>
<evidence type="ECO:0000256" key="4">
    <source>
        <dbReference type="ARBA" id="ARBA00038314"/>
    </source>
</evidence>
<dbReference type="OrthoDB" id="2094832at2759"/>
<protein>
    <recommendedName>
        <fullName evidence="7">Methyltransferase domain-containing protein</fullName>
    </recommendedName>
</protein>
<dbReference type="PANTHER" id="PTHR35897">
    <property type="entry name" value="METHYLTRANSFERASE AUSD"/>
    <property type="match status" value="1"/>
</dbReference>
<dbReference type="InterPro" id="IPR051654">
    <property type="entry name" value="Meroterpenoid_MTases"/>
</dbReference>
<dbReference type="PANTHER" id="PTHR35897:SF1">
    <property type="entry name" value="METHYLTRANSFERASE AUSD"/>
    <property type="match status" value="1"/>
</dbReference>